<dbReference type="RefSeq" id="WP_370686855.1">
    <property type="nucleotide sequence ID" value="NZ_JAJEPW010000009.1"/>
</dbReference>
<dbReference type="EMBL" id="JAJEPW010000009">
    <property type="protein sequence ID" value="MCC2128863.1"/>
    <property type="molecule type" value="Genomic_DNA"/>
</dbReference>
<organism evidence="1 2">
    <name type="scientific">Brotocaccenecus cirricatena</name>
    <dbReference type="NCBI Taxonomy" id="3064195"/>
    <lineage>
        <taxon>Bacteria</taxon>
        <taxon>Bacillati</taxon>
        <taxon>Bacillota</taxon>
        <taxon>Clostridia</taxon>
        <taxon>Eubacteriales</taxon>
        <taxon>Oscillospiraceae</taxon>
        <taxon>Brotocaccenecus</taxon>
    </lineage>
</organism>
<dbReference type="AlphaFoldDB" id="A0AAE3AD28"/>
<name>A0AAE3AD28_9FIRM</name>
<accession>A0AAE3AD28</accession>
<reference evidence="1" key="1">
    <citation type="submission" date="2021-10" db="EMBL/GenBank/DDBJ databases">
        <title>Anaerobic single-cell dispensing facilitates the cultivation of human gut bacteria.</title>
        <authorList>
            <person name="Afrizal A."/>
        </authorList>
    </citation>
    <scope>NUCLEOTIDE SEQUENCE</scope>
    <source>
        <strain evidence="1">CLA-AA-H272</strain>
    </source>
</reference>
<dbReference type="Proteomes" id="UP001199319">
    <property type="component" value="Unassembled WGS sequence"/>
</dbReference>
<comment type="caution">
    <text evidence="1">The sequence shown here is derived from an EMBL/GenBank/DDBJ whole genome shotgun (WGS) entry which is preliminary data.</text>
</comment>
<feature type="non-terminal residue" evidence="1">
    <location>
        <position position="1"/>
    </location>
</feature>
<protein>
    <recommendedName>
        <fullName evidence="3">Large polyvalent protein associated domain-containing protein</fullName>
    </recommendedName>
</protein>
<keyword evidence="2" id="KW-1185">Reference proteome</keyword>
<proteinExistence type="predicted"/>
<gene>
    <name evidence="1" type="ORF">LKD37_04910</name>
</gene>
<evidence type="ECO:0000313" key="1">
    <source>
        <dbReference type="EMBL" id="MCC2128863.1"/>
    </source>
</evidence>
<sequence>LMPEKLAMPKSGRLDVRDELGFLDEGNMTLREFCEAHQLSYPAENMKFHIRPARPEEAGLFYTPHPDEDKRLGTVGHVRMDFGRSGNEFWHTWWPRGPEELNSPAFKAELQEVVDTLRESVLKNRFAMERFCYEHGGKISGGWTQNYGYIVETEHYRYCLRCNPSPGDYNCYCTAYDLTVQWQNMAREEASRMEMGGMA</sequence>
<evidence type="ECO:0008006" key="3">
    <source>
        <dbReference type="Google" id="ProtNLM"/>
    </source>
</evidence>
<evidence type="ECO:0000313" key="2">
    <source>
        <dbReference type="Proteomes" id="UP001199319"/>
    </source>
</evidence>